<dbReference type="SUPFAM" id="SSF54495">
    <property type="entry name" value="UBC-like"/>
    <property type="match status" value="1"/>
</dbReference>
<dbReference type="AlphaFoldDB" id="A0A1R2AYM1"/>
<dbReference type="Gene3D" id="3.10.110.10">
    <property type="entry name" value="Ubiquitin Conjugating Enzyme"/>
    <property type="match status" value="1"/>
</dbReference>
<dbReference type="CDD" id="cd00195">
    <property type="entry name" value="UBCc_UEV"/>
    <property type="match status" value="1"/>
</dbReference>
<sequence>MASDTYSSDIQQKRFDKELKLLENLVGVKAEPRHTPFGVIIKVIYSKYTIHNKEIQFDLYLEGKYPFQAPRLLCESVFSFPSVSDGRDLLGEILKQKWTPSITSADIINMIPDFFKNILLPLQKDLQYKDFGKFHLGNPYHLEIWGKKESMGTYYSLEINPKTGKTGKERIVVVTHTVFLQFDLNNQFPGIGHLDSWATLQSLNTIKRSRQEPDKITFEWKQIGDSPAYSQHYKIAQASELIDLVSRNMQKIGAIVKKNGLSSVYNEDDVNGKAIKKMKINEILQAIEVYEDNLEEKINIEIINSLMQLYQQAIEYFAAVSNPQYDIFLQRMHMLLANESVLEVLQGKTTEKKQEKTEENVGNEGKGSVINEKDDKKEDIESLEKGEKMDEEVSGKEAVESQKIQEKKDEDDIKESEKSDKINEGSLKMSEINCLGIGEEAKVVVSEGSVEGEIITDISSFHIIDEKEKLHTRDENSENN</sequence>
<feature type="compositionally biased region" description="Basic and acidic residues" evidence="1">
    <location>
        <begin position="371"/>
        <end position="423"/>
    </location>
</feature>
<feature type="compositionally biased region" description="Basic and acidic residues" evidence="1">
    <location>
        <begin position="349"/>
        <end position="359"/>
    </location>
</feature>
<gene>
    <name evidence="2" type="ORF">SteCoe_32600</name>
</gene>
<feature type="region of interest" description="Disordered" evidence="1">
    <location>
        <begin position="349"/>
        <end position="425"/>
    </location>
</feature>
<accession>A0A1R2AYM1</accession>
<evidence type="ECO:0000256" key="1">
    <source>
        <dbReference type="SAM" id="MobiDB-lite"/>
    </source>
</evidence>
<dbReference type="Proteomes" id="UP000187209">
    <property type="component" value="Unassembled WGS sequence"/>
</dbReference>
<dbReference type="InterPro" id="IPR016135">
    <property type="entry name" value="UBQ-conjugating_enzyme/RWD"/>
</dbReference>
<name>A0A1R2AYM1_9CILI</name>
<evidence type="ECO:0000313" key="2">
    <source>
        <dbReference type="EMBL" id="OMJ69621.1"/>
    </source>
</evidence>
<reference evidence="2 3" key="1">
    <citation type="submission" date="2016-11" db="EMBL/GenBank/DDBJ databases">
        <title>The macronuclear genome of Stentor coeruleus: a giant cell with tiny introns.</title>
        <authorList>
            <person name="Slabodnick M."/>
            <person name="Ruby J.G."/>
            <person name="Reiff S.B."/>
            <person name="Swart E.C."/>
            <person name="Gosai S."/>
            <person name="Prabakaran S."/>
            <person name="Witkowska E."/>
            <person name="Larue G.E."/>
            <person name="Fisher S."/>
            <person name="Freeman R.M."/>
            <person name="Gunawardena J."/>
            <person name="Chu W."/>
            <person name="Stover N.A."/>
            <person name="Gregory B.D."/>
            <person name="Nowacki M."/>
            <person name="Derisi J."/>
            <person name="Roy S.W."/>
            <person name="Marshall W.F."/>
            <person name="Sood P."/>
        </authorList>
    </citation>
    <scope>NUCLEOTIDE SEQUENCE [LARGE SCALE GENOMIC DNA]</scope>
    <source>
        <strain evidence="2">WM001</strain>
    </source>
</reference>
<keyword evidence="3" id="KW-1185">Reference proteome</keyword>
<comment type="caution">
    <text evidence="2">The sequence shown here is derived from an EMBL/GenBank/DDBJ whole genome shotgun (WGS) entry which is preliminary data.</text>
</comment>
<protein>
    <submittedName>
        <fullName evidence="2">Uncharacterized protein</fullName>
    </submittedName>
</protein>
<dbReference type="OrthoDB" id="344052at2759"/>
<proteinExistence type="predicted"/>
<organism evidence="2 3">
    <name type="scientific">Stentor coeruleus</name>
    <dbReference type="NCBI Taxonomy" id="5963"/>
    <lineage>
        <taxon>Eukaryota</taxon>
        <taxon>Sar</taxon>
        <taxon>Alveolata</taxon>
        <taxon>Ciliophora</taxon>
        <taxon>Postciliodesmatophora</taxon>
        <taxon>Heterotrichea</taxon>
        <taxon>Heterotrichida</taxon>
        <taxon>Stentoridae</taxon>
        <taxon>Stentor</taxon>
    </lineage>
</organism>
<dbReference type="EMBL" id="MPUH01001176">
    <property type="protein sequence ID" value="OMJ69621.1"/>
    <property type="molecule type" value="Genomic_DNA"/>
</dbReference>
<evidence type="ECO:0000313" key="3">
    <source>
        <dbReference type="Proteomes" id="UP000187209"/>
    </source>
</evidence>